<dbReference type="RefSeq" id="WP_162621290.1">
    <property type="nucleotide sequence ID" value="NZ_BMQG01000002.1"/>
</dbReference>
<dbReference type="Proteomes" id="UP000600547">
    <property type="component" value="Unassembled WGS sequence"/>
</dbReference>
<reference evidence="2" key="1">
    <citation type="journal article" date="2019" name="Int. J. Syst. Evol. Microbiol.">
        <title>The Global Catalogue of Microorganisms (GCM) 10K type strain sequencing project: providing services to taxonomists for standard genome sequencing and annotation.</title>
        <authorList>
            <consortium name="The Broad Institute Genomics Platform"/>
            <consortium name="The Broad Institute Genome Sequencing Center for Infectious Disease"/>
            <person name="Wu L."/>
            <person name="Ma J."/>
        </authorList>
    </citation>
    <scope>NUCLEOTIDE SEQUENCE [LARGE SCALE GENOMIC DNA]</scope>
    <source>
        <strain evidence="2">JCM 31047</strain>
    </source>
</reference>
<gene>
    <name evidence="1" type="ORF">GCM10008956_07490</name>
</gene>
<proteinExistence type="predicted"/>
<organism evidence="1 2">
    <name type="scientific">Deinococcus arenae</name>
    <dbReference type="NCBI Taxonomy" id="1452751"/>
    <lineage>
        <taxon>Bacteria</taxon>
        <taxon>Thermotogati</taxon>
        <taxon>Deinococcota</taxon>
        <taxon>Deinococci</taxon>
        <taxon>Deinococcales</taxon>
        <taxon>Deinococcaceae</taxon>
        <taxon>Deinococcus</taxon>
    </lineage>
</organism>
<evidence type="ECO:0000313" key="1">
    <source>
        <dbReference type="EMBL" id="GGM33731.1"/>
    </source>
</evidence>
<keyword evidence="2" id="KW-1185">Reference proteome</keyword>
<accession>A0A8H9L4G6</accession>
<sequence length="167" mass="18322">MRRLTLPLLGGVIVALAAAVALLVPARGRICDRVCVEVSTPRLVLGLHAYVNVIVTNPANRRALVGVDGCAFGNRTARFTRLSDQREMPDIPREYGCYEGTGNQHVAAHGEARYSGTLPVGHLPPGHYRAVLKFPDRTRFSDESWLSAVAFTGNQLLAEVPVEFWTW</sequence>
<evidence type="ECO:0000313" key="2">
    <source>
        <dbReference type="Proteomes" id="UP000600547"/>
    </source>
</evidence>
<comment type="caution">
    <text evidence="1">The sequence shown here is derived from an EMBL/GenBank/DDBJ whole genome shotgun (WGS) entry which is preliminary data.</text>
</comment>
<dbReference type="EMBL" id="BMQG01000002">
    <property type="protein sequence ID" value="GGM33731.1"/>
    <property type="molecule type" value="Genomic_DNA"/>
</dbReference>
<dbReference type="AlphaFoldDB" id="A0A8H9L4G6"/>
<name>A0A8H9L4G6_9DEIO</name>
<protein>
    <submittedName>
        <fullName evidence="1">Uncharacterized protein</fullName>
    </submittedName>
</protein>